<dbReference type="InterPro" id="IPR015422">
    <property type="entry name" value="PyrdxlP-dep_Trfase_small"/>
</dbReference>
<dbReference type="GO" id="GO:0034386">
    <property type="term" value="F:4-aminobutyrate:2-oxoglutarate transaminase activity"/>
    <property type="evidence" value="ECO:0007669"/>
    <property type="project" value="UniProtKB-EC"/>
</dbReference>
<dbReference type="Proteomes" id="UP000288429">
    <property type="component" value="Unassembled WGS sequence"/>
</dbReference>
<evidence type="ECO:0000256" key="10">
    <source>
        <dbReference type="ARBA" id="ARBA00048021"/>
    </source>
</evidence>
<dbReference type="Gene3D" id="3.40.640.10">
    <property type="entry name" value="Type I PLP-dependent aspartate aminotransferase-like (Major domain)"/>
    <property type="match status" value="1"/>
</dbReference>
<dbReference type="FunFam" id="3.40.640.10:FF:000029">
    <property type="entry name" value="4-aminobutyrate aminotransferase, mitochondrial"/>
    <property type="match status" value="1"/>
</dbReference>
<keyword evidence="14" id="KW-1185">Reference proteome</keyword>
<comment type="similarity">
    <text evidence="2 11">Belongs to the class-III pyridoxal-phosphate-dependent aminotransferase family.</text>
</comment>
<dbReference type="CDD" id="cd00610">
    <property type="entry name" value="OAT_like"/>
    <property type="match status" value="1"/>
</dbReference>
<dbReference type="EMBL" id="NIZV01000447">
    <property type="protein sequence ID" value="RSL89519.1"/>
    <property type="molecule type" value="Genomic_DNA"/>
</dbReference>
<proteinExistence type="inferred from homology"/>
<accession>A0A428SID1</accession>
<evidence type="ECO:0000256" key="12">
    <source>
        <dbReference type="SAM" id="MobiDB-lite"/>
    </source>
</evidence>
<comment type="caution">
    <text evidence="13">The sequence shown here is derived from an EMBL/GenBank/DDBJ whole genome shotgun (WGS) entry which is preliminary data.</text>
</comment>
<sequence length="480" mass="53004">MPSTIETTPRARDEVDAPFFPNEPQGPTVATSIPGPKGKAAANKLNQVFAGNAVAFTANYHQSCGNYITDVDGNVLLDVYAQIASIPVGYNNPTLLKAAASPEMASSLVNRPSLQNFPQHDWISILETGLLKVAPKGLNQVFTALSGADANELAFKAAFIWHQQKRRGGYSAEFSQEDLESTMLNSAPGTPDLSIMSFKAGFHRRLFGSLSTTRSKAIHKVDIPAFDWPQCPFPVLKYPLEENHQENEAEEKRCLEAAESIIKNNPKVVAVIVEPIQSEGGDNHASPAFFQGLRDITRRHDVLLIADEVQTGVGATGKFWAHEHWKLSTPPDMVTFSKKAQTAGFYFGNPELKPSKPYRLCNTWSGDPARALIFRAIVEEIERLDLVENTVKVGDYLYKEIERLAKKHPGQFGNLRGKGQGTFIAFDMPKRDEFLAKAKTLGVHIGGCGDTSIRLRPMLVFQKRHVDILVDVFDKLARGY</sequence>
<dbReference type="Gene3D" id="3.90.1150.10">
    <property type="entry name" value="Aspartate Aminotransferase, domain 1"/>
    <property type="match status" value="1"/>
</dbReference>
<comment type="cofactor">
    <cofactor evidence="1">
        <name>pyridoxal 5'-phosphate</name>
        <dbReference type="ChEBI" id="CHEBI:597326"/>
    </cofactor>
</comment>
<evidence type="ECO:0000256" key="2">
    <source>
        <dbReference type="ARBA" id="ARBA00008954"/>
    </source>
</evidence>
<keyword evidence="5 13" id="KW-0032">Aminotransferase</keyword>
<gene>
    <name evidence="13" type="ORF">CDV31_015860</name>
</gene>
<dbReference type="InterPro" id="IPR049704">
    <property type="entry name" value="Aminotrans_3_PPA_site"/>
</dbReference>
<organism evidence="13 14">
    <name type="scientific">Fusarium ambrosium</name>
    <dbReference type="NCBI Taxonomy" id="131363"/>
    <lineage>
        <taxon>Eukaryota</taxon>
        <taxon>Fungi</taxon>
        <taxon>Dikarya</taxon>
        <taxon>Ascomycota</taxon>
        <taxon>Pezizomycotina</taxon>
        <taxon>Sordariomycetes</taxon>
        <taxon>Hypocreomycetidae</taxon>
        <taxon>Hypocreales</taxon>
        <taxon>Nectriaceae</taxon>
        <taxon>Fusarium</taxon>
        <taxon>Fusarium solani species complex</taxon>
    </lineage>
</organism>
<comment type="catalytic activity">
    <reaction evidence="10">
        <text>4-aminobutanoate + 2-oxoglutarate = succinate semialdehyde + L-glutamate</text>
        <dbReference type="Rhea" id="RHEA:23352"/>
        <dbReference type="ChEBI" id="CHEBI:16810"/>
        <dbReference type="ChEBI" id="CHEBI:29985"/>
        <dbReference type="ChEBI" id="CHEBI:57706"/>
        <dbReference type="ChEBI" id="CHEBI:59888"/>
        <dbReference type="EC" id="2.6.1.19"/>
    </reaction>
</comment>
<evidence type="ECO:0000313" key="13">
    <source>
        <dbReference type="EMBL" id="RSL89519.1"/>
    </source>
</evidence>
<evidence type="ECO:0000256" key="11">
    <source>
        <dbReference type="RuleBase" id="RU003560"/>
    </source>
</evidence>
<dbReference type="SUPFAM" id="SSF53383">
    <property type="entry name" value="PLP-dependent transferases"/>
    <property type="match status" value="1"/>
</dbReference>
<evidence type="ECO:0000256" key="8">
    <source>
        <dbReference type="ARBA" id="ARBA00030204"/>
    </source>
</evidence>
<dbReference type="GO" id="GO:0009450">
    <property type="term" value="P:gamma-aminobutyric acid catabolic process"/>
    <property type="evidence" value="ECO:0007669"/>
    <property type="project" value="TreeGrafter"/>
</dbReference>
<protein>
    <recommendedName>
        <fullName evidence="4">4-aminobutyrate aminotransferase</fullName>
        <ecNumber evidence="3">2.6.1.19</ecNumber>
    </recommendedName>
    <alternativeName>
        <fullName evidence="9">GABA aminotransferase</fullName>
    </alternativeName>
    <alternativeName>
        <fullName evidence="8">Gamma-amino-N-butyrate transaminase</fullName>
    </alternativeName>
</protein>
<dbReference type="InterPro" id="IPR005814">
    <property type="entry name" value="Aminotrans_3"/>
</dbReference>
<dbReference type="InterPro" id="IPR015421">
    <property type="entry name" value="PyrdxlP-dep_Trfase_major"/>
</dbReference>
<keyword evidence="6 13" id="KW-0808">Transferase</keyword>
<name>A0A428SID1_9HYPO</name>
<dbReference type="GO" id="GO:0005739">
    <property type="term" value="C:mitochondrion"/>
    <property type="evidence" value="ECO:0007669"/>
    <property type="project" value="TreeGrafter"/>
</dbReference>
<evidence type="ECO:0000256" key="3">
    <source>
        <dbReference type="ARBA" id="ARBA00012912"/>
    </source>
</evidence>
<evidence type="ECO:0000256" key="7">
    <source>
        <dbReference type="ARBA" id="ARBA00022898"/>
    </source>
</evidence>
<dbReference type="PROSITE" id="PS00600">
    <property type="entry name" value="AA_TRANSFER_CLASS_3"/>
    <property type="match status" value="1"/>
</dbReference>
<dbReference type="GO" id="GO:0030170">
    <property type="term" value="F:pyridoxal phosphate binding"/>
    <property type="evidence" value="ECO:0007669"/>
    <property type="project" value="InterPro"/>
</dbReference>
<evidence type="ECO:0000256" key="1">
    <source>
        <dbReference type="ARBA" id="ARBA00001933"/>
    </source>
</evidence>
<reference evidence="13 14" key="1">
    <citation type="submission" date="2017-06" db="EMBL/GenBank/DDBJ databases">
        <title>Cmopartive genomic analysis of Ambrosia Fusariam Clade fungi.</title>
        <authorList>
            <person name="Stajich J.E."/>
            <person name="Carrillo J."/>
            <person name="Kijimoto T."/>
            <person name="Eskalen A."/>
            <person name="O'Donnell K."/>
            <person name="Kasson M."/>
        </authorList>
    </citation>
    <scope>NUCLEOTIDE SEQUENCE [LARGE SCALE GENOMIC DNA]</scope>
    <source>
        <strain evidence="13 14">NRRL 20438</strain>
    </source>
</reference>
<dbReference type="Pfam" id="PF00202">
    <property type="entry name" value="Aminotran_3"/>
    <property type="match status" value="1"/>
</dbReference>
<dbReference type="PIRSF" id="PIRSF000521">
    <property type="entry name" value="Transaminase_4ab_Lys_Orn"/>
    <property type="match status" value="1"/>
</dbReference>
<evidence type="ECO:0000256" key="9">
    <source>
        <dbReference type="ARBA" id="ARBA00031787"/>
    </source>
</evidence>
<dbReference type="InterPro" id="IPR004631">
    <property type="entry name" value="4NH2But_aminotransferase_euk"/>
</dbReference>
<dbReference type="NCBIfam" id="TIGR00699">
    <property type="entry name" value="GABAtrns_euk"/>
    <property type="match status" value="1"/>
</dbReference>
<dbReference type="PANTHER" id="PTHR43206">
    <property type="entry name" value="AMINOTRANSFERASE"/>
    <property type="match status" value="1"/>
</dbReference>
<feature type="region of interest" description="Disordered" evidence="12">
    <location>
        <begin position="1"/>
        <end position="35"/>
    </location>
</feature>
<evidence type="ECO:0000256" key="4">
    <source>
        <dbReference type="ARBA" id="ARBA00018543"/>
    </source>
</evidence>
<dbReference type="EC" id="2.6.1.19" evidence="3"/>
<dbReference type="InterPro" id="IPR015424">
    <property type="entry name" value="PyrdxlP-dep_Trfase"/>
</dbReference>
<dbReference type="AlphaFoldDB" id="A0A428SID1"/>
<evidence type="ECO:0000256" key="5">
    <source>
        <dbReference type="ARBA" id="ARBA00022576"/>
    </source>
</evidence>
<dbReference type="PANTHER" id="PTHR43206:SF1">
    <property type="entry name" value="4-AMINOBUTYRATE AMINOTRANSFERASE, MITOCHONDRIAL"/>
    <property type="match status" value="1"/>
</dbReference>
<evidence type="ECO:0000256" key="6">
    <source>
        <dbReference type="ARBA" id="ARBA00022679"/>
    </source>
</evidence>
<keyword evidence="7 11" id="KW-0663">Pyridoxal phosphate</keyword>
<evidence type="ECO:0000313" key="14">
    <source>
        <dbReference type="Proteomes" id="UP000288429"/>
    </source>
</evidence>